<evidence type="ECO:0000259" key="2">
    <source>
        <dbReference type="Pfam" id="PF16007"/>
    </source>
</evidence>
<dbReference type="PhylomeDB" id="B3MSI7"/>
<evidence type="ECO:0000313" key="3">
    <source>
        <dbReference type="EMBL" id="EDV34742.1"/>
    </source>
</evidence>
<dbReference type="EMBL" id="CH902622">
    <property type="protein sequence ID" value="EDV34742.1"/>
    <property type="molecule type" value="Genomic_DNA"/>
</dbReference>
<dbReference type="KEGG" id="dan:6503483"/>
<dbReference type="AlphaFoldDB" id="B3MSI7"/>
<accession>B3MSI7</accession>
<dbReference type="GeneID" id="6503483"/>
<proteinExistence type="predicted"/>
<dbReference type="InterPro" id="IPR031957">
    <property type="entry name" value="DUF4777"/>
</dbReference>
<dbReference type="OrthoDB" id="7882888at2759"/>
<feature type="compositionally biased region" description="Basic and acidic residues" evidence="1">
    <location>
        <begin position="77"/>
        <end position="87"/>
    </location>
</feature>
<protein>
    <recommendedName>
        <fullName evidence="2">DUF4777 domain-containing protein</fullName>
    </recommendedName>
</protein>
<dbReference type="Proteomes" id="UP000007801">
    <property type="component" value="Unassembled WGS sequence"/>
</dbReference>
<dbReference type="eggNOG" id="ENOG502TBHC">
    <property type="taxonomic scope" value="Eukaryota"/>
</dbReference>
<dbReference type="Pfam" id="PF16007">
    <property type="entry name" value="DUF4777"/>
    <property type="match status" value="1"/>
</dbReference>
<feature type="domain" description="DUF4777" evidence="2">
    <location>
        <begin position="2"/>
        <end position="67"/>
    </location>
</feature>
<keyword evidence="4" id="KW-1185">Reference proteome</keyword>
<gene>
    <name evidence="3" type="primary">Dana\GF20791</name>
    <name evidence="3" type="synonym">dana_GLEANR_4043</name>
    <name evidence="3" type="ORF">GF20791</name>
</gene>
<name>B3MSI7_DROAN</name>
<dbReference type="InParanoid" id="B3MSI7"/>
<evidence type="ECO:0000313" key="4">
    <source>
        <dbReference type="Proteomes" id="UP000007801"/>
    </source>
</evidence>
<feature type="region of interest" description="Disordered" evidence="1">
    <location>
        <begin position="75"/>
        <end position="96"/>
    </location>
</feature>
<dbReference type="HOGENOM" id="CLU_2375070_0_0_1"/>
<reference evidence="3 4" key="1">
    <citation type="journal article" date="2007" name="Nature">
        <title>Evolution of genes and genomes on the Drosophila phylogeny.</title>
        <authorList>
            <consortium name="Drosophila 12 Genomes Consortium"/>
            <person name="Clark A.G."/>
            <person name="Eisen M.B."/>
            <person name="Smith D.R."/>
            <person name="Bergman C.M."/>
            <person name="Oliver B."/>
            <person name="Markow T.A."/>
            <person name="Kaufman T.C."/>
            <person name="Kellis M."/>
            <person name="Gelbart W."/>
            <person name="Iyer V.N."/>
            <person name="Pollard D.A."/>
            <person name="Sackton T.B."/>
            <person name="Larracuente A.M."/>
            <person name="Singh N.D."/>
            <person name="Abad J.P."/>
            <person name="Abt D.N."/>
            <person name="Adryan B."/>
            <person name="Aguade M."/>
            <person name="Akashi H."/>
            <person name="Anderson W.W."/>
            <person name="Aquadro C.F."/>
            <person name="Ardell D.H."/>
            <person name="Arguello R."/>
            <person name="Artieri C.G."/>
            <person name="Barbash D.A."/>
            <person name="Barker D."/>
            <person name="Barsanti P."/>
            <person name="Batterham P."/>
            <person name="Batzoglou S."/>
            <person name="Begun D."/>
            <person name="Bhutkar A."/>
            <person name="Blanco E."/>
            <person name="Bosak S.A."/>
            <person name="Bradley R.K."/>
            <person name="Brand A.D."/>
            <person name="Brent M.R."/>
            <person name="Brooks A.N."/>
            <person name="Brown R.H."/>
            <person name="Butlin R.K."/>
            <person name="Caggese C."/>
            <person name="Calvi B.R."/>
            <person name="Bernardo de Carvalho A."/>
            <person name="Caspi A."/>
            <person name="Castrezana S."/>
            <person name="Celniker S.E."/>
            <person name="Chang J.L."/>
            <person name="Chapple C."/>
            <person name="Chatterji S."/>
            <person name="Chinwalla A."/>
            <person name="Civetta A."/>
            <person name="Clifton S.W."/>
            <person name="Comeron J.M."/>
            <person name="Costello J.C."/>
            <person name="Coyne J.A."/>
            <person name="Daub J."/>
            <person name="David R.G."/>
            <person name="Delcher A.L."/>
            <person name="Delehaunty K."/>
            <person name="Do C.B."/>
            <person name="Ebling H."/>
            <person name="Edwards K."/>
            <person name="Eickbush T."/>
            <person name="Evans J.D."/>
            <person name="Filipski A."/>
            <person name="Findeiss S."/>
            <person name="Freyhult E."/>
            <person name="Fulton L."/>
            <person name="Fulton R."/>
            <person name="Garcia A.C."/>
            <person name="Gardiner A."/>
            <person name="Garfield D.A."/>
            <person name="Garvin B.E."/>
            <person name="Gibson G."/>
            <person name="Gilbert D."/>
            <person name="Gnerre S."/>
            <person name="Godfrey J."/>
            <person name="Good R."/>
            <person name="Gotea V."/>
            <person name="Gravely B."/>
            <person name="Greenberg A.J."/>
            <person name="Griffiths-Jones S."/>
            <person name="Gross S."/>
            <person name="Guigo R."/>
            <person name="Gustafson E.A."/>
            <person name="Haerty W."/>
            <person name="Hahn M.W."/>
            <person name="Halligan D.L."/>
            <person name="Halpern A.L."/>
            <person name="Halter G.M."/>
            <person name="Han M.V."/>
            <person name="Heger A."/>
            <person name="Hillier L."/>
            <person name="Hinrichs A.S."/>
            <person name="Holmes I."/>
            <person name="Hoskins R.A."/>
            <person name="Hubisz M.J."/>
            <person name="Hultmark D."/>
            <person name="Huntley M.A."/>
            <person name="Jaffe D.B."/>
            <person name="Jagadeeshan S."/>
            <person name="Jeck W.R."/>
            <person name="Johnson J."/>
            <person name="Jones C.D."/>
            <person name="Jordan W.C."/>
            <person name="Karpen G.H."/>
            <person name="Kataoka E."/>
            <person name="Keightley P.D."/>
            <person name="Kheradpour P."/>
            <person name="Kirkness E.F."/>
            <person name="Koerich L.B."/>
            <person name="Kristiansen K."/>
            <person name="Kudrna D."/>
            <person name="Kulathinal R.J."/>
            <person name="Kumar S."/>
            <person name="Kwok R."/>
            <person name="Lander E."/>
            <person name="Langley C.H."/>
            <person name="Lapoint R."/>
            <person name="Lazzaro B.P."/>
            <person name="Lee S.J."/>
            <person name="Levesque L."/>
            <person name="Li R."/>
            <person name="Lin C.F."/>
            <person name="Lin M.F."/>
            <person name="Lindblad-Toh K."/>
            <person name="Llopart A."/>
            <person name="Long M."/>
            <person name="Low L."/>
            <person name="Lozovsky E."/>
            <person name="Lu J."/>
            <person name="Luo M."/>
            <person name="Machado C.A."/>
            <person name="Makalowski W."/>
            <person name="Marzo M."/>
            <person name="Matsuda M."/>
            <person name="Matzkin L."/>
            <person name="McAllister B."/>
            <person name="McBride C.S."/>
            <person name="McKernan B."/>
            <person name="McKernan K."/>
            <person name="Mendez-Lago M."/>
            <person name="Minx P."/>
            <person name="Mollenhauer M.U."/>
            <person name="Montooth K."/>
            <person name="Mount S.M."/>
            <person name="Mu X."/>
            <person name="Myers E."/>
            <person name="Negre B."/>
            <person name="Newfeld S."/>
            <person name="Nielsen R."/>
            <person name="Noor M.A."/>
            <person name="O'Grady P."/>
            <person name="Pachter L."/>
            <person name="Papaceit M."/>
            <person name="Parisi M.J."/>
            <person name="Parisi M."/>
            <person name="Parts L."/>
            <person name="Pedersen J.S."/>
            <person name="Pesole G."/>
            <person name="Phillippy A.M."/>
            <person name="Ponting C.P."/>
            <person name="Pop M."/>
            <person name="Porcelli D."/>
            <person name="Powell J.R."/>
            <person name="Prohaska S."/>
            <person name="Pruitt K."/>
            <person name="Puig M."/>
            <person name="Quesneville H."/>
            <person name="Ram K.R."/>
            <person name="Rand D."/>
            <person name="Rasmussen M.D."/>
            <person name="Reed L.K."/>
            <person name="Reenan R."/>
            <person name="Reily A."/>
            <person name="Remington K.A."/>
            <person name="Rieger T.T."/>
            <person name="Ritchie M.G."/>
            <person name="Robin C."/>
            <person name="Rogers Y.H."/>
            <person name="Rohde C."/>
            <person name="Rozas J."/>
            <person name="Rubenfield M.J."/>
            <person name="Ruiz A."/>
            <person name="Russo S."/>
            <person name="Salzberg S.L."/>
            <person name="Sanchez-Gracia A."/>
            <person name="Saranga D.J."/>
            <person name="Sato H."/>
            <person name="Schaeffer S.W."/>
            <person name="Schatz M.C."/>
            <person name="Schlenke T."/>
            <person name="Schwartz R."/>
            <person name="Segarra C."/>
            <person name="Singh R.S."/>
            <person name="Sirot L."/>
            <person name="Sirota M."/>
            <person name="Sisneros N.B."/>
            <person name="Smith C.D."/>
            <person name="Smith T.F."/>
            <person name="Spieth J."/>
            <person name="Stage D.E."/>
            <person name="Stark A."/>
            <person name="Stephan W."/>
            <person name="Strausberg R.L."/>
            <person name="Strempel S."/>
            <person name="Sturgill D."/>
            <person name="Sutton G."/>
            <person name="Sutton G.G."/>
            <person name="Tao W."/>
            <person name="Teichmann S."/>
            <person name="Tobari Y.N."/>
            <person name="Tomimura Y."/>
            <person name="Tsolas J.M."/>
            <person name="Valente V.L."/>
            <person name="Venter E."/>
            <person name="Venter J.C."/>
            <person name="Vicario S."/>
            <person name="Vieira F.G."/>
            <person name="Vilella A.J."/>
            <person name="Villasante A."/>
            <person name="Walenz B."/>
            <person name="Wang J."/>
            <person name="Wasserman M."/>
            <person name="Watts T."/>
            <person name="Wilson D."/>
            <person name="Wilson R.K."/>
            <person name="Wing R.A."/>
            <person name="Wolfner M.F."/>
            <person name="Wong A."/>
            <person name="Wong G.K."/>
            <person name="Wu C.I."/>
            <person name="Wu G."/>
            <person name="Yamamoto D."/>
            <person name="Yang H.P."/>
            <person name="Yang S.P."/>
            <person name="Yorke J.A."/>
            <person name="Yoshida K."/>
            <person name="Zdobnov E."/>
            <person name="Zhang P."/>
            <person name="Zhang Y."/>
            <person name="Zimin A.V."/>
            <person name="Baldwin J."/>
            <person name="Abdouelleil A."/>
            <person name="Abdulkadir J."/>
            <person name="Abebe A."/>
            <person name="Abera B."/>
            <person name="Abreu J."/>
            <person name="Acer S.C."/>
            <person name="Aftuck L."/>
            <person name="Alexander A."/>
            <person name="An P."/>
            <person name="Anderson E."/>
            <person name="Anderson S."/>
            <person name="Arachi H."/>
            <person name="Azer M."/>
            <person name="Bachantsang P."/>
            <person name="Barry A."/>
            <person name="Bayul T."/>
            <person name="Berlin A."/>
            <person name="Bessette D."/>
            <person name="Bloom T."/>
            <person name="Blye J."/>
            <person name="Boguslavskiy L."/>
            <person name="Bonnet C."/>
            <person name="Boukhgalter B."/>
            <person name="Bourzgui I."/>
            <person name="Brown A."/>
            <person name="Cahill P."/>
            <person name="Channer S."/>
            <person name="Cheshatsang Y."/>
            <person name="Chuda L."/>
            <person name="Citroen M."/>
            <person name="Collymore A."/>
            <person name="Cooke P."/>
            <person name="Costello M."/>
            <person name="D'Aco K."/>
            <person name="Daza R."/>
            <person name="De Haan G."/>
            <person name="DeGray S."/>
            <person name="DeMaso C."/>
            <person name="Dhargay N."/>
            <person name="Dooley K."/>
            <person name="Dooley E."/>
            <person name="Doricent M."/>
            <person name="Dorje P."/>
            <person name="Dorjee K."/>
            <person name="Dupes A."/>
            <person name="Elong R."/>
            <person name="Falk J."/>
            <person name="Farina A."/>
            <person name="Faro S."/>
            <person name="Ferguson D."/>
            <person name="Fisher S."/>
            <person name="Foley C.D."/>
            <person name="Franke A."/>
            <person name="Friedrich D."/>
            <person name="Gadbois L."/>
            <person name="Gearin G."/>
            <person name="Gearin C.R."/>
            <person name="Giannoukos G."/>
            <person name="Goode T."/>
            <person name="Graham J."/>
            <person name="Grandbois E."/>
            <person name="Grewal S."/>
            <person name="Gyaltsen K."/>
            <person name="Hafez N."/>
            <person name="Hagos B."/>
            <person name="Hall J."/>
            <person name="Henson C."/>
            <person name="Hollinger A."/>
            <person name="Honan T."/>
            <person name="Huard M.D."/>
            <person name="Hughes L."/>
            <person name="Hurhula B."/>
            <person name="Husby M.E."/>
            <person name="Kamat A."/>
            <person name="Kanga B."/>
            <person name="Kashin S."/>
            <person name="Khazanovich D."/>
            <person name="Kisner P."/>
            <person name="Lance K."/>
            <person name="Lara M."/>
            <person name="Lee W."/>
            <person name="Lennon N."/>
            <person name="Letendre F."/>
            <person name="LeVine R."/>
            <person name="Lipovsky A."/>
            <person name="Liu X."/>
            <person name="Liu J."/>
            <person name="Liu S."/>
            <person name="Lokyitsang T."/>
            <person name="Lokyitsang Y."/>
            <person name="Lubonja R."/>
            <person name="Lui A."/>
            <person name="MacDonald P."/>
            <person name="Magnisalis V."/>
            <person name="Maru K."/>
            <person name="Matthews C."/>
            <person name="McCusker W."/>
            <person name="McDonough S."/>
            <person name="Mehta T."/>
            <person name="Meldrim J."/>
            <person name="Meneus L."/>
            <person name="Mihai O."/>
            <person name="Mihalev A."/>
            <person name="Mihova T."/>
            <person name="Mittelman R."/>
            <person name="Mlenga V."/>
            <person name="Montmayeur A."/>
            <person name="Mulrain L."/>
            <person name="Navidi A."/>
            <person name="Naylor J."/>
            <person name="Negash T."/>
            <person name="Nguyen T."/>
            <person name="Nguyen N."/>
            <person name="Nicol R."/>
            <person name="Norbu C."/>
            <person name="Norbu N."/>
            <person name="Novod N."/>
            <person name="O'Neill B."/>
            <person name="Osman S."/>
            <person name="Markiewicz E."/>
            <person name="Oyono O.L."/>
            <person name="Patti C."/>
            <person name="Phunkhang P."/>
            <person name="Pierre F."/>
            <person name="Priest M."/>
            <person name="Raghuraman S."/>
            <person name="Rege F."/>
            <person name="Reyes R."/>
            <person name="Rise C."/>
            <person name="Rogov P."/>
            <person name="Ross K."/>
            <person name="Ryan E."/>
            <person name="Settipalli S."/>
            <person name="Shea T."/>
            <person name="Sherpa N."/>
            <person name="Shi L."/>
            <person name="Shih D."/>
            <person name="Sparrow T."/>
            <person name="Spaulding J."/>
            <person name="Stalker J."/>
            <person name="Stange-Thomann N."/>
            <person name="Stavropoulos S."/>
            <person name="Stone C."/>
            <person name="Strader C."/>
            <person name="Tesfaye S."/>
            <person name="Thomson T."/>
            <person name="Thoulutsang Y."/>
            <person name="Thoulutsang D."/>
            <person name="Topham K."/>
            <person name="Topping I."/>
            <person name="Tsamla T."/>
            <person name="Vassiliev H."/>
            <person name="Vo A."/>
            <person name="Wangchuk T."/>
            <person name="Wangdi T."/>
            <person name="Weiand M."/>
            <person name="Wilkinson J."/>
            <person name="Wilson A."/>
            <person name="Yadav S."/>
            <person name="Young G."/>
            <person name="Yu Q."/>
            <person name="Zembek L."/>
            <person name="Zhong D."/>
            <person name="Zimmer A."/>
            <person name="Zwirko Z."/>
            <person name="Jaffe D.B."/>
            <person name="Alvarez P."/>
            <person name="Brockman W."/>
            <person name="Butler J."/>
            <person name="Chin C."/>
            <person name="Gnerre S."/>
            <person name="Grabherr M."/>
            <person name="Kleber M."/>
            <person name="Mauceli E."/>
            <person name="MacCallum I."/>
        </authorList>
    </citation>
    <scope>NUCLEOTIDE SEQUENCE [LARGE SCALE GENOMIC DNA]</scope>
    <source>
        <strain evidence="4">Tucson 14024-0371.13</strain>
    </source>
</reference>
<evidence type="ECO:0000256" key="1">
    <source>
        <dbReference type="SAM" id="MobiDB-lite"/>
    </source>
</evidence>
<organism evidence="3 4">
    <name type="scientific">Drosophila ananassae</name>
    <name type="common">Fruit fly</name>
    <dbReference type="NCBI Taxonomy" id="7217"/>
    <lineage>
        <taxon>Eukaryota</taxon>
        <taxon>Metazoa</taxon>
        <taxon>Ecdysozoa</taxon>
        <taxon>Arthropoda</taxon>
        <taxon>Hexapoda</taxon>
        <taxon>Insecta</taxon>
        <taxon>Pterygota</taxon>
        <taxon>Neoptera</taxon>
        <taxon>Endopterygota</taxon>
        <taxon>Diptera</taxon>
        <taxon>Brachycera</taxon>
        <taxon>Muscomorpha</taxon>
        <taxon>Ephydroidea</taxon>
        <taxon>Drosophilidae</taxon>
        <taxon>Drosophila</taxon>
        <taxon>Sophophora</taxon>
    </lineage>
</organism>
<sequence>MSRYMYADHILEAFNVFHRPMAIDEVATYVAEMEAKSVEEVRLAVDNTVTAAWMHGFLAKDDRNYTLACGYWDEEDSRSVRSGDKKHPSSSTGIRG</sequence>
<dbReference type="OMA" id="MSRYQYA"/>